<proteinExistence type="predicted"/>
<feature type="compositionally biased region" description="Basic and acidic residues" evidence="1">
    <location>
        <begin position="34"/>
        <end position="46"/>
    </location>
</feature>
<organism evidence="3 4">
    <name type="scientific">Serendipita indica (strain DSM 11827)</name>
    <name type="common">Root endophyte fungus</name>
    <name type="synonym">Piriformospora indica</name>
    <dbReference type="NCBI Taxonomy" id="1109443"/>
    <lineage>
        <taxon>Eukaryota</taxon>
        <taxon>Fungi</taxon>
        <taxon>Dikarya</taxon>
        <taxon>Basidiomycota</taxon>
        <taxon>Agaricomycotina</taxon>
        <taxon>Agaricomycetes</taxon>
        <taxon>Sebacinales</taxon>
        <taxon>Serendipitaceae</taxon>
        <taxon>Serendipita</taxon>
    </lineage>
</organism>
<dbReference type="Proteomes" id="UP000007148">
    <property type="component" value="Unassembled WGS sequence"/>
</dbReference>
<sequence>MSKDQQSDTIGNINSSNASFEANRPATEATPLLDDARDQNRARDHEGDEGEGESAVNRWRFVPSWVKRDFGYGVLLGIPVILFIPSLVFFIMTLNLRGNLPPSSSLETITNLTHQVSRLSRSLSTCTDNTTRLATELQDERSRVDICRESEKRLAERVDLVEGMLDTCQKDALTLKGKLNDVTHDLGTCVDEKEELKRQMESGVYVQFLDMVKKMGTGGDSWVCSDTTELWSYGYTHQESPHPTINIQTWTSELTDAQHSTSPLVFPPVSMRHNSRRGSSEQPPPEQIYNAASRIVGYTVSSGNLSGNNGWWRITKLPSFAVKGGTIEFFAQAAKWYGSAAKYQVTVFWVGSQ</sequence>
<evidence type="ECO:0000256" key="2">
    <source>
        <dbReference type="SAM" id="Phobius"/>
    </source>
</evidence>
<reference evidence="3 4" key="1">
    <citation type="journal article" date="2011" name="PLoS Pathog.">
        <title>Endophytic Life Strategies Decoded by Genome and Transcriptome Analyses of the Mutualistic Root Symbiont Piriformospora indica.</title>
        <authorList>
            <person name="Zuccaro A."/>
            <person name="Lahrmann U."/>
            <person name="Guldener U."/>
            <person name="Langen G."/>
            <person name="Pfiffi S."/>
            <person name="Biedenkopf D."/>
            <person name="Wong P."/>
            <person name="Samans B."/>
            <person name="Grimm C."/>
            <person name="Basiewicz M."/>
            <person name="Murat C."/>
            <person name="Martin F."/>
            <person name="Kogel K.H."/>
        </authorList>
    </citation>
    <scope>NUCLEOTIDE SEQUENCE [LARGE SCALE GENOMIC DNA]</scope>
    <source>
        <strain evidence="3 4">DSM 11827</strain>
    </source>
</reference>
<comment type="caution">
    <text evidence="3">The sequence shown here is derived from an EMBL/GenBank/DDBJ whole genome shotgun (WGS) entry which is preliminary data.</text>
</comment>
<evidence type="ECO:0000313" key="3">
    <source>
        <dbReference type="EMBL" id="CCA70245.1"/>
    </source>
</evidence>
<dbReference type="HOGENOM" id="CLU_067380_0_0_1"/>
<evidence type="ECO:0000256" key="1">
    <source>
        <dbReference type="SAM" id="MobiDB-lite"/>
    </source>
</evidence>
<keyword evidence="2" id="KW-0472">Membrane</keyword>
<evidence type="ECO:0000313" key="4">
    <source>
        <dbReference type="Proteomes" id="UP000007148"/>
    </source>
</evidence>
<accession>G4TFZ6</accession>
<feature type="compositionally biased region" description="Polar residues" evidence="1">
    <location>
        <begin position="7"/>
        <end position="20"/>
    </location>
</feature>
<feature type="region of interest" description="Disordered" evidence="1">
    <location>
        <begin position="265"/>
        <end position="286"/>
    </location>
</feature>
<feature type="region of interest" description="Disordered" evidence="1">
    <location>
        <begin position="1"/>
        <end position="53"/>
    </location>
</feature>
<dbReference type="InParanoid" id="G4TFZ6"/>
<dbReference type="EMBL" id="CAFZ01000076">
    <property type="protein sequence ID" value="CCA70245.1"/>
    <property type="molecule type" value="Genomic_DNA"/>
</dbReference>
<name>G4TFZ6_SERID</name>
<dbReference type="OrthoDB" id="3248302at2759"/>
<protein>
    <submittedName>
        <fullName evidence="3">Uncharacterized protein</fullName>
    </submittedName>
</protein>
<keyword evidence="2" id="KW-0812">Transmembrane</keyword>
<dbReference type="AlphaFoldDB" id="G4TFZ6"/>
<keyword evidence="2" id="KW-1133">Transmembrane helix</keyword>
<feature type="transmembrane region" description="Helical" evidence="2">
    <location>
        <begin position="70"/>
        <end position="94"/>
    </location>
</feature>
<keyword evidence="4" id="KW-1185">Reference proteome</keyword>
<gene>
    <name evidence="3" type="ORF">PIIN_04184</name>
</gene>